<dbReference type="AlphaFoldDB" id="W5IGU7"/>
<dbReference type="GO" id="GO:0005829">
    <property type="term" value="C:cytosol"/>
    <property type="evidence" value="ECO:0007669"/>
    <property type="project" value="TreeGrafter"/>
</dbReference>
<dbReference type="PANTHER" id="PTHR33221:SF15">
    <property type="entry name" value="HTH-TYPE TRANSCRIPTIONAL REGULATOR YWGB-RELATED"/>
    <property type="match status" value="1"/>
</dbReference>
<dbReference type="Pfam" id="PF02082">
    <property type="entry name" value="Rrf2"/>
    <property type="match status" value="1"/>
</dbReference>
<dbReference type="GO" id="GO:0003700">
    <property type="term" value="F:DNA-binding transcription factor activity"/>
    <property type="evidence" value="ECO:0007669"/>
    <property type="project" value="TreeGrafter"/>
</dbReference>
<organism evidence="1 2">
    <name type="scientific">Scardovia inopinata F0304</name>
    <dbReference type="NCBI Taxonomy" id="641146"/>
    <lineage>
        <taxon>Bacteria</taxon>
        <taxon>Bacillati</taxon>
        <taxon>Actinomycetota</taxon>
        <taxon>Actinomycetes</taxon>
        <taxon>Bifidobacteriales</taxon>
        <taxon>Bifidobacteriaceae</taxon>
        <taxon>Scardovia</taxon>
    </lineage>
</organism>
<dbReference type="Gene3D" id="1.10.10.10">
    <property type="entry name" value="Winged helix-like DNA-binding domain superfamily/Winged helix DNA-binding domain"/>
    <property type="match status" value="1"/>
</dbReference>
<dbReference type="EMBL" id="ADCX01000010">
    <property type="protein sequence ID" value="EFG26096.2"/>
    <property type="molecule type" value="Genomic_DNA"/>
</dbReference>
<dbReference type="eggNOG" id="COG1959">
    <property type="taxonomic scope" value="Bacteria"/>
</dbReference>
<protein>
    <submittedName>
        <fullName evidence="1">Rrf2 family protein</fullName>
    </submittedName>
</protein>
<reference evidence="1 2" key="1">
    <citation type="submission" date="2012-01" db="EMBL/GenBank/DDBJ databases">
        <title>The Genome Sequence of Scardovia inopinata F0304.</title>
        <authorList>
            <consortium name="The Broad Institute Genome Sequencing Platform"/>
            <person name="Earl A."/>
            <person name="Ward D."/>
            <person name="Feldgarden M."/>
            <person name="Gevers D."/>
            <person name="Izard J."/>
            <person name="Baranova O.V."/>
            <person name="Blanton J.M."/>
            <person name="Tanner A.C."/>
            <person name="Dewhirst F.E."/>
            <person name="Young S.K."/>
            <person name="Zeng Q."/>
            <person name="Gargeya S."/>
            <person name="Fitzgerald M."/>
            <person name="Haas B."/>
            <person name="Abouelleil A."/>
            <person name="Alvarado L."/>
            <person name="Arachchi H.M."/>
            <person name="Berlin A."/>
            <person name="Chapman S.B."/>
            <person name="Gearin G."/>
            <person name="Goldberg J."/>
            <person name="Griggs A."/>
            <person name="Gujja S."/>
            <person name="Hansen M."/>
            <person name="Heiman D."/>
            <person name="Howarth C."/>
            <person name="Larimer J."/>
            <person name="Lui A."/>
            <person name="MacDonald P.J."/>
            <person name="McCowen C."/>
            <person name="Montmayeur A."/>
            <person name="Murphy C."/>
            <person name="Neiman D."/>
            <person name="Pearson M."/>
            <person name="Priest M."/>
            <person name="Roberts A."/>
            <person name="Saif S."/>
            <person name="Shea T."/>
            <person name="Sisk P."/>
            <person name="Stolte C."/>
            <person name="Sykes S."/>
            <person name="Wortman J."/>
            <person name="Nusbaum C."/>
            <person name="Birren B."/>
        </authorList>
    </citation>
    <scope>NUCLEOTIDE SEQUENCE [LARGE SCALE GENOMIC DNA]</scope>
    <source>
        <strain evidence="1 2">F0304</strain>
    </source>
</reference>
<name>W5IGU7_SCAIO</name>
<dbReference type="HOGENOM" id="CLU_107144_4_2_11"/>
<dbReference type="PANTHER" id="PTHR33221">
    <property type="entry name" value="WINGED HELIX-TURN-HELIX TRANSCRIPTIONAL REGULATOR, RRF2 FAMILY"/>
    <property type="match status" value="1"/>
</dbReference>
<proteinExistence type="predicted"/>
<gene>
    <name evidence="1" type="ORF">HMPREF9020_01175</name>
</gene>
<dbReference type="InterPro" id="IPR000944">
    <property type="entry name" value="Tscrpt_reg_Rrf2"/>
</dbReference>
<comment type="caution">
    <text evidence="1">The sequence shown here is derived from an EMBL/GenBank/DDBJ whole genome shotgun (WGS) entry which is preliminary data.</text>
</comment>
<dbReference type="Proteomes" id="UP000005777">
    <property type="component" value="Unassembled WGS sequence"/>
</dbReference>
<dbReference type="PROSITE" id="PS51197">
    <property type="entry name" value="HTH_RRF2_2"/>
    <property type="match status" value="1"/>
</dbReference>
<accession>W5IGU7</accession>
<dbReference type="InterPro" id="IPR036390">
    <property type="entry name" value="WH_DNA-bd_sf"/>
</dbReference>
<sequence>MKQSVQLSDSVHIMLYLAIKHNPDQLTSEAIAQSVNTNPSAVRKIMSNLKKAGLISSHRGKADPVIIRPLKDITLLDIFHSLPGTNDLLQPDRHTSRSCPVGANIQTVLNEKYHQIQLVIEDQMSRITLKELTDEINGLIGEGAGS</sequence>
<keyword evidence="2" id="KW-1185">Reference proteome</keyword>
<dbReference type="InterPro" id="IPR036388">
    <property type="entry name" value="WH-like_DNA-bd_sf"/>
</dbReference>
<dbReference type="SUPFAM" id="SSF46785">
    <property type="entry name" value="Winged helix' DNA-binding domain"/>
    <property type="match status" value="1"/>
</dbReference>
<dbReference type="InterPro" id="IPR011991">
    <property type="entry name" value="ArsR-like_HTH"/>
</dbReference>
<evidence type="ECO:0000313" key="2">
    <source>
        <dbReference type="Proteomes" id="UP000005777"/>
    </source>
</evidence>
<dbReference type="CDD" id="cd00090">
    <property type="entry name" value="HTH_ARSR"/>
    <property type="match status" value="1"/>
</dbReference>
<dbReference type="RefSeq" id="WP_040591417.1">
    <property type="nucleotide sequence ID" value="NZ_GG770226.1"/>
</dbReference>
<evidence type="ECO:0000313" key="1">
    <source>
        <dbReference type="EMBL" id="EFG26096.2"/>
    </source>
</evidence>